<evidence type="ECO:0000313" key="2">
    <source>
        <dbReference type="EMBL" id="MFC0533074.1"/>
    </source>
</evidence>
<feature type="compositionally biased region" description="Acidic residues" evidence="1">
    <location>
        <begin position="245"/>
        <end position="255"/>
    </location>
</feature>
<feature type="region of interest" description="Disordered" evidence="1">
    <location>
        <begin position="171"/>
        <end position="207"/>
    </location>
</feature>
<keyword evidence="2" id="KW-0540">Nuclease</keyword>
<dbReference type="GO" id="GO:0004519">
    <property type="term" value="F:endonuclease activity"/>
    <property type="evidence" value="ECO:0007669"/>
    <property type="project" value="UniProtKB-KW"/>
</dbReference>
<dbReference type="Proteomes" id="UP001589867">
    <property type="component" value="Unassembled WGS sequence"/>
</dbReference>
<accession>A0ABV6MES9</accession>
<organism evidence="2 3">
    <name type="scientific">Phytohabitans kaempferiae</name>
    <dbReference type="NCBI Taxonomy" id="1620943"/>
    <lineage>
        <taxon>Bacteria</taxon>
        <taxon>Bacillati</taxon>
        <taxon>Actinomycetota</taxon>
        <taxon>Actinomycetes</taxon>
        <taxon>Micromonosporales</taxon>
        <taxon>Micromonosporaceae</taxon>
    </lineage>
</organism>
<dbReference type="EMBL" id="JBHLUH010000077">
    <property type="protein sequence ID" value="MFC0533074.1"/>
    <property type="molecule type" value="Genomic_DNA"/>
</dbReference>
<evidence type="ECO:0000313" key="3">
    <source>
        <dbReference type="Proteomes" id="UP001589867"/>
    </source>
</evidence>
<reference evidence="2 3" key="1">
    <citation type="submission" date="2024-09" db="EMBL/GenBank/DDBJ databases">
        <authorList>
            <person name="Sun Q."/>
            <person name="Mori K."/>
        </authorList>
    </citation>
    <scope>NUCLEOTIDE SEQUENCE [LARGE SCALE GENOMIC DNA]</scope>
    <source>
        <strain evidence="2 3">TBRC 3947</strain>
    </source>
</reference>
<feature type="compositionally biased region" description="Basic and acidic residues" evidence="1">
    <location>
        <begin position="174"/>
        <end position="191"/>
    </location>
</feature>
<dbReference type="RefSeq" id="WP_377260216.1">
    <property type="nucleotide sequence ID" value="NZ_JBHLUH010000077.1"/>
</dbReference>
<keyword evidence="2" id="KW-0378">Hydrolase</keyword>
<feature type="region of interest" description="Disordered" evidence="1">
    <location>
        <begin position="1"/>
        <end position="26"/>
    </location>
</feature>
<protein>
    <submittedName>
        <fullName evidence="2">Eco29kI family restriction endonuclease</fullName>
        <ecNumber evidence="2">3.1.21.-</ecNumber>
    </submittedName>
</protein>
<proteinExistence type="predicted"/>
<evidence type="ECO:0000256" key="1">
    <source>
        <dbReference type="SAM" id="MobiDB-lite"/>
    </source>
</evidence>
<name>A0ABV6MES9_9ACTN</name>
<feature type="compositionally biased region" description="Basic residues" evidence="1">
    <location>
        <begin position="1"/>
        <end position="13"/>
    </location>
</feature>
<keyword evidence="3" id="KW-1185">Reference proteome</keyword>
<feature type="region of interest" description="Disordered" evidence="1">
    <location>
        <begin position="235"/>
        <end position="255"/>
    </location>
</feature>
<keyword evidence="2" id="KW-0255">Endonuclease</keyword>
<dbReference type="EC" id="3.1.21.-" evidence="2"/>
<gene>
    <name evidence="2" type="ORF">ACFFIA_36235</name>
</gene>
<dbReference type="Pfam" id="PF09517">
    <property type="entry name" value="RE_Eco29kI"/>
    <property type="match status" value="1"/>
</dbReference>
<sequence>MSKPNQSRRRKATRLPGNWAKTAQRPEPYNPLDLANLGRSVELKLLASDPVRLADIPIFVGAGVYAIYYSGDHELYEPISSGSYEIPIYVGKAIPAGGRKGLVDETKETAPLWKRLQEHKESLKPVHDLDERDFAVRYLVTIDVFIPLAERVMIRQLKPVWNVVVDGFGNHDPGANRRKDGQRPPWDELHPGRWWSTPEEMPTPSKVTEHELRERVRSHLARGVKVTPETAMQLESDDLAKLIPEWDDDDPEEWR</sequence>
<dbReference type="GO" id="GO:0016787">
    <property type="term" value="F:hydrolase activity"/>
    <property type="evidence" value="ECO:0007669"/>
    <property type="project" value="UniProtKB-KW"/>
</dbReference>
<dbReference type="InterPro" id="IPR018575">
    <property type="entry name" value="Restrct_endonuc_II_Eco29kI"/>
</dbReference>
<comment type="caution">
    <text evidence="2">The sequence shown here is derived from an EMBL/GenBank/DDBJ whole genome shotgun (WGS) entry which is preliminary data.</text>
</comment>